<comment type="caution">
    <text evidence="8">The sequence shown here is derived from an EMBL/GenBank/DDBJ whole genome shotgun (WGS) entry which is preliminary data.</text>
</comment>
<evidence type="ECO:0000256" key="3">
    <source>
        <dbReference type="ARBA" id="ARBA00022679"/>
    </source>
</evidence>
<dbReference type="PROSITE" id="PS50011">
    <property type="entry name" value="PROTEIN_KINASE_DOM"/>
    <property type="match status" value="1"/>
</dbReference>
<sequence>MTRLSGHPNVVDLKAVYEEEDFVHLGLFRHLMQMVLYCHENEVVHRDLKPENILLATRSSSSPIKLADFGLATYIKPGQSLHGLVGSPFYIAPEGLAGAYNQAADVWSAGVILYILLSGMPPFWGKTKSGIFEVAKTANLRESSQRLTSKEVLDHHWMESNQTNPEQLSEHKIRGCGELDVGSNSFSTSFMSRNKDISFGAESPTCGPQLPMFTCKSSFSSFFEEPVKPCSVSGGFSFQSSGGSTDLEFSSTIPSMPSFAFLSSSSVVEQRVCISECLTNTSNVNAIAGDSPLCFGHDVKELDCKPVEGKRAGGTIGLGAFGFHNKRNQTIGLGECEQLDLVVTESVIRWSSCTQLPTSPRSSLVC</sequence>
<dbReference type="PANTHER" id="PTHR24349">
    <property type="entry name" value="SERINE/THREONINE-PROTEIN KINASE"/>
    <property type="match status" value="1"/>
</dbReference>
<dbReference type="Proteomes" id="UP000289340">
    <property type="component" value="Chromosome 10"/>
</dbReference>
<protein>
    <submittedName>
        <fullName evidence="8">Serine/threonine-protein kinase PEPKR2</fullName>
    </submittedName>
</protein>
<evidence type="ECO:0000256" key="5">
    <source>
        <dbReference type="ARBA" id="ARBA00022777"/>
    </source>
</evidence>
<evidence type="ECO:0000256" key="6">
    <source>
        <dbReference type="ARBA" id="ARBA00022840"/>
    </source>
</evidence>
<dbReference type="GO" id="GO:0004674">
    <property type="term" value="F:protein serine/threonine kinase activity"/>
    <property type="evidence" value="ECO:0007669"/>
    <property type="project" value="UniProtKB-KW"/>
</dbReference>
<keyword evidence="4" id="KW-0547">Nucleotide-binding</keyword>
<comment type="similarity">
    <text evidence="1">Belongs to the protein kinase superfamily. CAMK Ser/Thr protein kinase family. CaMK subfamily.</text>
</comment>
<keyword evidence="9" id="KW-1185">Reference proteome</keyword>
<dbReference type="GO" id="GO:0005524">
    <property type="term" value="F:ATP binding"/>
    <property type="evidence" value="ECO:0007669"/>
    <property type="project" value="UniProtKB-KW"/>
</dbReference>
<evidence type="ECO:0000256" key="4">
    <source>
        <dbReference type="ARBA" id="ARBA00022741"/>
    </source>
</evidence>
<reference evidence="8 9" key="1">
    <citation type="submission" date="2018-09" db="EMBL/GenBank/DDBJ databases">
        <title>A high-quality reference genome of wild soybean provides a powerful tool to mine soybean genomes.</title>
        <authorList>
            <person name="Xie M."/>
            <person name="Chung C.Y.L."/>
            <person name="Li M.-W."/>
            <person name="Wong F.-L."/>
            <person name="Chan T.-F."/>
            <person name="Lam H.-M."/>
        </authorList>
    </citation>
    <scope>NUCLEOTIDE SEQUENCE [LARGE SCALE GENOMIC DNA]</scope>
    <source>
        <strain evidence="9">cv. W05</strain>
        <tissue evidence="8">Hypocotyl of etiolated seedlings</tissue>
    </source>
</reference>
<dbReference type="InterPro" id="IPR000719">
    <property type="entry name" value="Prot_kinase_dom"/>
</dbReference>
<dbReference type="SMART" id="SM00220">
    <property type="entry name" value="S_TKc"/>
    <property type="match status" value="1"/>
</dbReference>
<gene>
    <name evidence="8" type="ORF">D0Y65_027968</name>
</gene>
<proteinExistence type="inferred from homology"/>
<dbReference type="InterPro" id="IPR008271">
    <property type="entry name" value="Ser/Thr_kinase_AS"/>
</dbReference>
<keyword evidence="5 8" id="KW-0418">Kinase</keyword>
<evidence type="ECO:0000256" key="1">
    <source>
        <dbReference type="ARBA" id="ARBA00005354"/>
    </source>
</evidence>
<feature type="domain" description="Protein kinase" evidence="7">
    <location>
        <begin position="1"/>
        <end position="174"/>
    </location>
</feature>
<keyword evidence="2" id="KW-0723">Serine/threonine-protein kinase</keyword>
<dbReference type="PROSITE" id="PS00108">
    <property type="entry name" value="PROTEIN_KINASE_ST"/>
    <property type="match status" value="1"/>
</dbReference>
<dbReference type="EMBL" id="QZWG01000010">
    <property type="protein sequence ID" value="RZB88852.1"/>
    <property type="molecule type" value="Genomic_DNA"/>
</dbReference>
<keyword evidence="6" id="KW-0067">ATP-binding</keyword>
<evidence type="ECO:0000256" key="2">
    <source>
        <dbReference type="ARBA" id="ARBA00022527"/>
    </source>
</evidence>
<accession>A0A445IRY6</accession>
<dbReference type="AlphaFoldDB" id="A0A445IRY6"/>
<evidence type="ECO:0000313" key="8">
    <source>
        <dbReference type="EMBL" id="RZB88852.1"/>
    </source>
</evidence>
<dbReference type="InterPro" id="IPR011009">
    <property type="entry name" value="Kinase-like_dom_sf"/>
</dbReference>
<dbReference type="Gene3D" id="1.10.510.10">
    <property type="entry name" value="Transferase(Phosphotransferase) domain 1"/>
    <property type="match status" value="1"/>
</dbReference>
<dbReference type="Pfam" id="PF00069">
    <property type="entry name" value="Pkinase"/>
    <property type="match status" value="1"/>
</dbReference>
<evidence type="ECO:0000313" key="9">
    <source>
        <dbReference type="Proteomes" id="UP000289340"/>
    </source>
</evidence>
<dbReference type="SUPFAM" id="SSF56112">
    <property type="entry name" value="Protein kinase-like (PK-like)"/>
    <property type="match status" value="1"/>
</dbReference>
<keyword evidence="3" id="KW-0808">Transferase</keyword>
<name>A0A445IRY6_GLYSO</name>
<organism evidence="8 9">
    <name type="scientific">Glycine soja</name>
    <name type="common">Wild soybean</name>
    <dbReference type="NCBI Taxonomy" id="3848"/>
    <lineage>
        <taxon>Eukaryota</taxon>
        <taxon>Viridiplantae</taxon>
        <taxon>Streptophyta</taxon>
        <taxon>Embryophyta</taxon>
        <taxon>Tracheophyta</taxon>
        <taxon>Spermatophyta</taxon>
        <taxon>Magnoliopsida</taxon>
        <taxon>eudicotyledons</taxon>
        <taxon>Gunneridae</taxon>
        <taxon>Pentapetalae</taxon>
        <taxon>rosids</taxon>
        <taxon>fabids</taxon>
        <taxon>Fabales</taxon>
        <taxon>Fabaceae</taxon>
        <taxon>Papilionoideae</taxon>
        <taxon>50 kb inversion clade</taxon>
        <taxon>NPAAA clade</taxon>
        <taxon>indigoferoid/millettioid clade</taxon>
        <taxon>Phaseoleae</taxon>
        <taxon>Glycine</taxon>
        <taxon>Glycine subgen. Soja</taxon>
    </lineage>
</organism>
<dbReference type="InterPro" id="IPR050205">
    <property type="entry name" value="CDPK_Ser/Thr_kinases"/>
</dbReference>
<evidence type="ECO:0000259" key="7">
    <source>
        <dbReference type="PROSITE" id="PS50011"/>
    </source>
</evidence>